<evidence type="ECO:0000313" key="8">
    <source>
        <dbReference type="Proteomes" id="UP000279994"/>
    </source>
</evidence>
<dbReference type="EMBL" id="RJSF01000008">
    <property type="protein sequence ID" value="RNM16493.1"/>
    <property type="molecule type" value="Genomic_DNA"/>
</dbReference>
<dbReference type="Pfam" id="PF01794">
    <property type="entry name" value="Ferric_reduct"/>
    <property type="match status" value="1"/>
</dbReference>
<evidence type="ECO:0000256" key="3">
    <source>
        <dbReference type="ARBA" id="ARBA00022989"/>
    </source>
</evidence>
<dbReference type="OrthoDB" id="4827239at2"/>
<feature type="transmembrane region" description="Helical" evidence="5">
    <location>
        <begin position="150"/>
        <end position="171"/>
    </location>
</feature>
<comment type="subcellular location">
    <subcellularLocation>
        <location evidence="1">Membrane</location>
        <topology evidence="1">Multi-pass membrane protein</topology>
    </subcellularLocation>
</comment>
<keyword evidence="2 5" id="KW-0812">Transmembrane</keyword>
<keyword evidence="4 5" id="KW-0472">Membrane</keyword>
<proteinExistence type="predicted"/>
<keyword evidence="8" id="KW-1185">Reference proteome</keyword>
<keyword evidence="3 5" id="KW-1133">Transmembrane helix</keyword>
<sequence length="191" mass="20243">MSATLTTALWDLGRGAGVAALVAFTISLVLGIVTRSGRDALGLGRFGLNEVHRTAALTGVGLVAVHLGTLLFDPYAQLRLVDLVFPFLGSYRPLWLGLGTLAVDLLGVITVVSLLRDKVGPRVFKAVHWATYALWPVALMHAIGTGTDAATLWLDGVALGCVAAVAAAVTWRLSPSFDTRGWTRTPRQVAR</sequence>
<evidence type="ECO:0000313" key="7">
    <source>
        <dbReference type="EMBL" id="RNM16493.1"/>
    </source>
</evidence>
<protein>
    <submittedName>
        <fullName evidence="7">Iron reductase</fullName>
    </submittedName>
</protein>
<dbReference type="InterPro" id="IPR013130">
    <property type="entry name" value="Fe3_Rdtase_TM_dom"/>
</dbReference>
<dbReference type="AlphaFoldDB" id="A0A3N0GVJ9"/>
<reference evidence="7 8" key="1">
    <citation type="submission" date="2018-11" db="EMBL/GenBank/DDBJ databases">
        <authorList>
            <person name="Li F."/>
        </authorList>
    </citation>
    <scope>NUCLEOTIDE SEQUENCE [LARGE SCALE GENOMIC DNA]</scope>
    <source>
        <strain evidence="7 8">Gsoil 818</strain>
    </source>
</reference>
<dbReference type="Proteomes" id="UP000279994">
    <property type="component" value="Unassembled WGS sequence"/>
</dbReference>
<accession>A0A3N0GVJ9</accession>
<feature type="transmembrane region" description="Helical" evidence="5">
    <location>
        <begin position="92"/>
        <end position="115"/>
    </location>
</feature>
<organism evidence="7 8">
    <name type="scientific">Nocardioides pocheonensis</name>
    <dbReference type="NCBI Taxonomy" id="661485"/>
    <lineage>
        <taxon>Bacteria</taxon>
        <taxon>Bacillati</taxon>
        <taxon>Actinomycetota</taxon>
        <taxon>Actinomycetes</taxon>
        <taxon>Propionibacteriales</taxon>
        <taxon>Nocardioidaceae</taxon>
        <taxon>Nocardioides</taxon>
    </lineage>
</organism>
<feature type="transmembrane region" description="Helical" evidence="5">
    <location>
        <begin position="127"/>
        <end position="144"/>
    </location>
</feature>
<dbReference type="RefSeq" id="WP_123221773.1">
    <property type="nucleotide sequence ID" value="NZ_RJSF01000008.1"/>
</dbReference>
<name>A0A3N0GVJ9_9ACTN</name>
<evidence type="ECO:0000259" key="6">
    <source>
        <dbReference type="Pfam" id="PF01794"/>
    </source>
</evidence>
<evidence type="ECO:0000256" key="4">
    <source>
        <dbReference type="ARBA" id="ARBA00023136"/>
    </source>
</evidence>
<feature type="domain" description="Ferric oxidoreductase" evidence="6">
    <location>
        <begin position="16"/>
        <end position="138"/>
    </location>
</feature>
<gene>
    <name evidence="7" type="ORF">EFL26_04850</name>
</gene>
<evidence type="ECO:0000256" key="1">
    <source>
        <dbReference type="ARBA" id="ARBA00004141"/>
    </source>
</evidence>
<evidence type="ECO:0000256" key="5">
    <source>
        <dbReference type="SAM" id="Phobius"/>
    </source>
</evidence>
<feature type="transmembrane region" description="Helical" evidence="5">
    <location>
        <begin position="12"/>
        <end position="33"/>
    </location>
</feature>
<feature type="transmembrane region" description="Helical" evidence="5">
    <location>
        <begin position="54"/>
        <end position="72"/>
    </location>
</feature>
<dbReference type="GO" id="GO:0016020">
    <property type="term" value="C:membrane"/>
    <property type="evidence" value="ECO:0007669"/>
    <property type="project" value="UniProtKB-SubCell"/>
</dbReference>
<evidence type="ECO:0000256" key="2">
    <source>
        <dbReference type="ARBA" id="ARBA00022692"/>
    </source>
</evidence>
<comment type="caution">
    <text evidence="7">The sequence shown here is derived from an EMBL/GenBank/DDBJ whole genome shotgun (WGS) entry which is preliminary data.</text>
</comment>